<organism evidence="2 3">
    <name type="scientific">Variovorax guangxiensis</name>
    <dbReference type="NCBI Taxonomy" id="1775474"/>
    <lineage>
        <taxon>Bacteria</taxon>
        <taxon>Pseudomonadati</taxon>
        <taxon>Pseudomonadota</taxon>
        <taxon>Betaproteobacteria</taxon>
        <taxon>Burkholderiales</taxon>
        <taxon>Comamonadaceae</taxon>
        <taxon>Variovorax</taxon>
    </lineage>
</organism>
<dbReference type="RefSeq" id="WP_165909544.1">
    <property type="nucleotide sequence ID" value="NZ_JACIFZ010000002.1"/>
</dbReference>
<dbReference type="Proteomes" id="UP000524450">
    <property type="component" value="Unassembled WGS sequence"/>
</dbReference>
<keyword evidence="1" id="KW-1133">Transmembrane helix</keyword>
<comment type="caution">
    <text evidence="2">The sequence shown here is derived from an EMBL/GenBank/DDBJ whole genome shotgun (WGS) entry which is preliminary data.</text>
</comment>
<name>A0A840FQ81_9BURK</name>
<dbReference type="EMBL" id="JACIFZ010000002">
    <property type="protein sequence ID" value="MBB4221699.1"/>
    <property type="molecule type" value="Genomic_DNA"/>
</dbReference>
<sequence>MELLALLPTTFMNLLREDAGMSFMEFALIGALVMVVCLLLLLAIRRTA</sequence>
<evidence type="ECO:0000313" key="2">
    <source>
        <dbReference type="EMBL" id="MBB4221699.1"/>
    </source>
</evidence>
<accession>A0A840FQ81</accession>
<keyword evidence="1" id="KW-0472">Membrane</keyword>
<dbReference type="AlphaFoldDB" id="A0A840FQ81"/>
<gene>
    <name evidence="2" type="ORF">GGD71_002459</name>
</gene>
<reference evidence="2 3" key="1">
    <citation type="submission" date="2020-08" db="EMBL/GenBank/DDBJ databases">
        <title>Genomic Encyclopedia of Type Strains, Phase IV (KMG-V): Genome sequencing to study the core and pangenomes of soil and plant-associated prokaryotes.</title>
        <authorList>
            <person name="Whitman W."/>
        </authorList>
    </citation>
    <scope>NUCLEOTIDE SEQUENCE [LARGE SCALE GENOMIC DNA]</scope>
    <source>
        <strain evidence="2 3">34/80</strain>
    </source>
</reference>
<feature type="transmembrane region" description="Helical" evidence="1">
    <location>
        <begin position="26"/>
        <end position="44"/>
    </location>
</feature>
<proteinExistence type="predicted"/>
<protein>
    <submittedName>
        <fullName evidence="2">Uncharacterized protein</fullName>
    </submittedName>
</protein>
<evidence type="ECO:0000256" key="1">
    <source>
        <dbReference type="SAM" id="Phobius"/>
    </source>
</evidence>
<keyword evidence="1" id="KW-0812">Transmembrane</keyword>
<evidence type="ECO:0000313" key="3">
    <source>
        <dbReference type="Proteomes" id="UP000524450"/>
    </source>
</evidence>